<proteinExistence type="predicted"/>
<dbReference type="EMBL" id="JACRTP010000001">
    <property type="protein sequence ID" value="MBC8627792.1"/>
    <property type="molecule type" value="Genomic_DNA"/>
</dbReference>
<dbReference type="Proteomes" id="UP000661649">
    <property type="component" value="Unassembled WGS sequence"/>
</dbReference>
<evidence type="ECO:0000313" key="2">
    <source>
        <dbReference type="Proteomes" id="UP000661649"/>
    </source>
</evidence>
<protein>
    <recommendedName>
        <fullName evidence="3">Helix-turn-helix domain-containing protein</fullName>
    </recommendedName>
</protein>
<evidence type="ECO:0008006" key="3">
    <source>
        <dbReference type="Google" id="ProtNLM"/>
    </source>
</evidence>
<comment type="caution">
    <text evidence="1">The sequence shown here is derived from an EMBL/GenBank/DDBJ whole genome shotgun (WGS) entry which is preliminary data.</text>
</comment>
<name>A0ABR7P8R8_9FIRM</name>
<organism evidence="1 2">
    <name type="scientific">Blautia stercoris</name>
    <dbReference type="NCBI Taxonomy" id="871664"/>
    <lineage>
        <taxon>Bacteria</taxon>
        <taxon>Bacillati</taxon>
        <taxon>Bacillota</taxon>
        <taxon>Clostridia</taxon>
        <taxon>Lachnospirales</taxon>
        <taxon>Lachnospiraceae</taxon>
        <taxon>Blautia</taxon>
    </lineage>
</organism>
<evidence type="ECO:0000313" key="1">
    <source>
        <dbReference type="EMBL" id="MBC8627792.1"/>
    </source>
</evidence>
<dbReference type="RefSeq" id="WP_187558274.1">
    <property type="nucleotide sequence ID" value="NZ_JACRTP010000001.1"/>
</dbReference>
<keyword evidence="2" id="KW-1185">Reference proteome</keyword>
<sequence>MSAVKWLHIIAKILELIAEGMDESEAVKTVARMFHVSERDIWRHGGF</sequence>
<gene>
    <name evidence="1" type="ORF">H8712_04035</name>
</gene>
<accession>A0ABR7P8R8</accession>
<reference evidence="1 2" key="1">
    <citation type="submission" date="2020-08" db="EMBL/GenBank/DDBJ databases">
        <title>Genome public.</title>
        <authorList>
            <person name="Liu C."/>
            <person name="Sun Q."/>
        </authorList>
    </citation>
    <scope>NUCLEOTIDE SEQUENCE [LARGE SCALE GENOMIC DNA]</scope>
    <source>
        <strain evidence="1 2">3_YM_SP_D4_24.mj</strain>
    </source>
</reference>